<keyword evidence="2" id="KW-1185">Reference proteome</keyword>
<evidence type="ECO:0000313" key="2">
    <source>
        <dbReference type="Proteomes" id="UP001232148"/>
    </source>
</evidence>
<name>A0AAD9HMG2_9PEZI</name>
<dbReference type="AlphaFoldDB" id="A0AAD9HMG2"/>
<sequence>MTQPRPISKNFCDTSQQVSDALKEWYDADRLVSFAHVQGPLRFGADERADVVKILRGTMGRDKDIFYMVNSQQDVVDIQARLQPGDASAADVLPDARVYVSFDNWDNKMRELRSDVPTLLLFDVEETWGAGFCLDMLKLALLAQQWASQSNLRVLWLSSAPWDTLLSRIMAFSQERDGVSTSRICLPGTRESIERLRWTAYDGPLSEGRQLDAIAKNIVEDHRSLGNNSGPSVVLFTGEDENDLKSAIQAAGGDTSKAIVVEKTFTGIGHWPAEHPPVRHLVLQDRHVRKVWDRRLRQVVETPAAPSVADIRAQAATVYVDGLDPAAVMVHASVPVERLGQTDQPRKFEEIHLESLIVAAMQLNGANLDALQETLLSDHQRWEAAMYRAKLAGFIVRDDTCTGGYAWPAESSRTVRAIKWMKHVAYDFSLAHLLSAIDGNTSRAARDALLDIAAILASAERLDDEMLRYGSKEARQEMANGMTVGEIATKMDSDCYGIPRSISATGSLWMALGMYRKVSNLLERGSLKPEDRRWTAPSGFMDVKPPAVMHARQAANQFRGICATITPISDGEQIVTFTQKDVDFIRHVILTSWVDRLVLCDYKNTLKDGAVYDQPLSSSAGFLPGESFSAMHDGTAFIVGTACFDTCQMSVLQNPTFIPSKIVRTWLEVEGLSVDDLRPPIYNV</sequence>
<evidence type="ECO:0000313" key="1">
    <source>
        <dbReference type="EMBL" id="KAK2031846.1"/>
    </source>
</evidence>
<dbReference type="Proteomes" id="UP001232148">
    <property type="component" value="Unassembled WGS sequence"/>
</dbReference>
<reference evidence="1" key="1">
    <citation type="submission" date="2021-06" db="EMBL/GenBank/DDBJ databases">
        <title>Comparative genomics, transcriptomics and evolutionary studies reveal genomic signatures of adaptation to plant cell wall in hemibiotrophic fungi.</title>
        <authorList>
            <consortium name="DOE Joint Genome Institute"/>
            <person name="Baroncelli R."/>
            <person name="Diaz J.F."/>
            <person name="Benocci T."/>
            <person name="Peng M."/>
            <person name="Battaglia E."/>
            <person name="Haridas S."/>
            <person name="Andreopoulos W."/>
            <person name="Labutti K."/>
            <person name="Pangilinan J."/>
            <person name="Floch G.L."/>
            <person name="Makela M.R."/>
            <person name="Henrissat B."/>
            <person name="Grigoriev I.V."/>
            <person name="Crouch J.A."/>
            <person name="De Vries R.P."/>
            <person name="Sukno S.A."/>
            <person name="Thon M.R."/>
        </authorList>
    </citation>
    <scope>NUCLEOTIDE SEQUENCE</scope>
    <source>
        <strain evidence="1">MAFF235873</strain>
    </source>
</reference>
<comment type="caution">
    <text evidence="1">The sequence shown here is derived from an EMBL/GenBank/DDBJ whole genome shotgun (WGS) entry which is preliminary data.</text>
</comment>
<accession>A0AAD9HMG2</accession>
<protein>
    <submittedName>
        <fullName evidence="1">Uncharacterized protein</fullName>
    </submittedName>
</protein>
<dbReference type="EMBL" id="MU842836">
    <property type="protein sequence ID" value="KAK2031846.1"/>
    <property type="molecule type" value="Genomic_DNA"/>
</dbReference>
<proteinExistence type="predicted"/>
<organism evidence="1 2">
    <name type="scientific">Colletotrichum zoysiae</name>
    <dbReference type="NCBI Taxonomy" id="1216348"/>
    <lineage>
        <taxon>Eukaryota</taxon>
        <taxon>Fungi</taxon>
        <taxon>Dikarya</taxon>
        <taxon>Ascomycota</taxon>
        <taxon>Pezizomycotina</taxon>
        <taxon>Sordariomycetes</taxon>
        <taxon>Hypocreomycetidae</taxon>
        <taxon>Glomerellales</taxon>
        <taxon>Glomerellaceae</taxon>
        <taxon>Colletotrichum</taxon>
        <taxon>Colletotrichum graminicola species complex</taxon>
    </lineage>
</organism>
<gene>
    <name evidence="1" type="ORF">LX32DRAFT_650422</name>
</gene>